<organism evidence="2 3">
    <name type="scientific">Lithospermum erythrorhizon</name>
    <name type="common">Purple gromwell</name>
    <name type="synonym">Lithospermum officinale var. erythrorhizon</name>
    <dbReference type="NCBI Taxonomy" id="34254"/>
    <lineage>
        <taxon>Eukaryota</taxon>
        <taxon>Viridiplantae</taxon>
        <taxon>Streptophyta</taxon>
        <taxon>Embryophyta</taxon>
        <taxon>Tracheophyta</taxon>
        <taxon>Spermatophyta</taxon>
        <taxon>Magnoliopsida</taxon>
        <taxon>eudicotyledons</taxon>
        <taxon>Gunneridae</taxon>
        <taxon>Pentapetalae</taxon>
        <taxon>asterids</taxon>
        <taxon>lamiids</taxon>
        <taxon>Boraginales</taxon>
        <taxon>Boraginaceae</taxon>
        <taxon>Boraginoideae</taxon>
        <taxon>Lithospermeae</taxon>
        <taxon>Lithospermum</taxon>
    </lineage>
</organism>
<comment type="caution">
    <text evidence="2">The sequence shown here is derived from an EMBL/GenBank/DDBJ whole genome shotgun (WGS) entry which is preliminary data.</text>
</comment>
<accession>A0AAV3RLM2</accession>
<dbReference type="EMBL" id="BAABME010010633">
    <property type="protein sequence ID" value="GAA0180517.1"/>
    <property type="molecule type" value="Genomic_DNA"/>
</dbReference>
<dbReference type="GO" id="GO:0090615">
    <property type="term" value="P:mitochondrial mRNA processing"/>
    <property type="evidence" value="ECO:0007669"/>
    <property type="project" value="TreeGrafter"/>
</dbReference>
<dbReference type="PANTHER" id="PTHR33642:SF3">
    <property type="entry name" value="NUCLEAR INTRON MATURASE 4, MITOCHONDRIAL"/>
    <property type="match status" value="1"/>
</dbReference>
<dbReference type="GO" id="GO:0005739">
    <property type="term" value="C:mitochondrion"/>
    <property type="evidence" value="ECO:0007669"/>
    <property type="project" value="TreeGrafter"/>
</dbReference>
<dbReference type="GO" id="GO:0006315">
    <property type="term" value="P:homing of group II introns"/>
    <property type="evidence" value="ECO:0007669"/>
    <property type="project" value="TreeGrafter"/>
</dbReference>
<dbReference type="SUPFAM" id="SSF56672">
    <property type="entry name" value="DNA/RNA polymerases"/>
    <property type="match status" value="1"/>
</dbReference>
<dbReference type="PANTHER" id="PTHR33642">
    <property type="entry name" value="COX1/OXI3 INTRON 1 PROTEIN-RELATED"/>
    <property type="match status" value="1"/>
</dbReference>
<proteinExistence type="predicted"/>
<reference evidence="2 3" key="1">
    <citation type="submission" date="2024-01" db="EMBL/GenBank/DDBJ databases">
        <title>The complete chloroplast genome sequence of Lithospermum erythrorhizon: insights into the phylogenetic relationship among Boraginaceae species and the maternal lineages of purple gromwells.</title>
        <authorList>
            <person name="Okada T."/>
            <person name="Watanabe K."/>
        </authorList>
    </citation>
    <scope>NUCLEOTIDE SEQUENCE [LARGE SCALE GENOMIC DNA]</scope>
</reference>
<dbReference type="Proteomes" id="UP001454036">
    <property type="component" value="Unassembled WGS sequence"/>
</dbReference>
<dbReference type="CDD" id="cd01651">
    <property type="entry name" value="RT_G2_intron"/>
    <property type="match status" value="1"/>
</dbReference>
<gene>
    <name evidence="2" type="ORF">LIER_30119</name>
</gene>
<dbReference type="Pfam" id="PF01348">
    <property type="entry name" value="Intron_maturas2"/>
    <property type="match status" value="1"/>
</dbReference>
<name>A0AAV3RLM2_LITER</name>
<dbReference type="InterPro" id="IPR024937">
    <property type="entry name" value="Domain_X"/>
</dbReference>
<dbReference type="InterPro" id="IPR043502">
    <property type="entry name" value="DNA/RNA_pol_sf"/>
</dbReference>
<evidence type="ECO:0000313" key="3">
    <source>
        <dbReference type="Proteomes" id="UP001454036"/>
    </source>
</evidence>
<dbReference type="AlphaFoldDB" id="A0AAV3RLM2"/>
<protein>
    <recommendedName>
        <fullName evidence="1">Domain X domain-containing protein</fullName>
    </recommendedName>
</protein>
<keyword evidence="3" id="KW-1185">Reference proteome</keyword>
<evidence type="ECO:0000313" key="2">
    <source>
        <dbReference type="EMBL" id="GAA0180517.1"/>
    </source>
</evidence>
<dbReference type="GO" id="GO:0003964">
    <property type="term" value="F:RNA-directed DNA polymerase activity"/>
    <property type="evidence" value="ECO:0007669"/>
    <property type="project" value="TreeGrafter"/>
</dbReference>
<feature type="domain" description="Domain X" evidence="1">
    <location>
        <begin position="572"/>
        <end position="685"/>
    </location>
</feature>
<sequence length="794" mass="91132">MLRQRMILLSRKCLHGSNYSLINLCYGKFSDRHVGVSLYSAQAFNIENDNAVVSKMTLAKDLAFLVEETSNFEEEKPKTRMELKRIFELRIKKRVKEQYRDGKFHCLLSEVIANPKTLRDAYDSIRVNSNVVLASEGDKLPFDSMANELSRGEFDVSGNTYCVSTRGRVRESLVFPNIKLMVIKEAIRIVLEVVYRPHFSKISHGGRSGRGHWSALRYVCKEIHDPDWWFTPILNKKLDDRILDGLLLYMESKIEDPDFYAIIRNMFDAHVLNLEFGGFPKGHGLPQEGVLSPILMNIYLNQFDHEIYRMSMKYEALDGRAHTEKEAPFSKLRSWFRGQINGSSTATEKNGVKIHCCRVMDEILVAISGPKEVAISLRNDIQDYLNKSLLLETADRTDVLSCISPHGIRFLGILVKRTQKESAAVRAVHKLKKKVGMFLSQKQDAWDEGTGQIGKKWLAHGLKKVKESEIKHLADKNSLLSQISRFRKPGMKTDHWYKDLLKIWMQDIDVRDAASEEYMLSKHISEPALPSELRDSFYEFQKRAEEYIASETASTLALLPNSDSLQESIFSTKISAPVNDIMKRLHRYGLTNLEGYPRTCHMLILQDANQIIDWFSGIASTWIRWYNECDNFNEVKAIISNQLRMSCIRTLAAKYRTHESKIEEKFETELSKISSIEEIEFEIINESLNSEFPDLDDALFYGISYSGISLLSLARVVSHSRPCSCFVIGCETPAPCVYALNVMERQKFPVWKTGFPSCIHPSLHRRRIGLCKKHLQDLVLGHISLQAIDFGVWR</sequence>
<evidence type="ECO:0000259" key="1">
    <source>
        <dbReference type="Pfam" id="PF01348"/>
    </source>
</evidence>